<dbReference type="InterPro" id="IPR001898">
    <property type="entry name" value="SLC13A/DASS"/>
</dbReference>
<accession>A0A2I0MJM9</accession>
<dbReference type="GO" id="GO:0005886">
    <property type="term" value="C:plasma membrane"/>
    <property type="evidence" value="ECO:0007669"/>
    <property type="project" value="TreeGrafter"/>
</dbReference>
<dbReference type="GO" id="GO:0015382">
    <property type="term" value="F:sodium:sulfate symporter activity"/>
    <property type="evidence" value="ECO:0007669"/>
    <property type="project" value="TreeGrafter"/>
</dbReference>
<feature type="transmembrane region" description="Helical" evidence="7">
    <location>
        <begin position="353"/>
        <end position="371"/>
    </location>
</feature>
<gene>
    <name evidence="8" type="primary">SLC13A1</name>
    <name evidence="8" type="ORF">A306_00005074</name>
</gene>
<evidence type="ECO:0000256" key="4">
    <source>
        <dbReference type="ARBA" id="ARBA00022989"/>
    </source>
</evidence>
<feature type="transmembrane region" description="Helical" evidence="7">
    <location>
        <begin position="119"/>
        <end position="138"/>
    </location>
</feature>
<evidence type="ECO:0000256" key="3">
    <source>
        <dbReference type="ARBA" id="ARBA00022692"/>
    </source>
</evidence>
<dbReference type="PANTHER" id="PTHR10283:SF65">
    <property type="entry name" value="SOLUTE CARRIER FAMILY 13 MEMBER 1"/>
    <property type="match status" value="1"/>
</dbReference>
<dbReference type="AlphaFoldDB" id="A0A2I0MJM9"/>
<name>A0A2I0MJM9_COLLI</name>
<evidence type="ECO:0000313" key="8">
    <source>
        <dbReference type="EMBL" id="PKK29884.1"/>
    </source>
</evidence>
<keyword evidence="4 7" id="KW-1133">Transmembrane helix</keyword>
<evidence type="ECO:0000256" key="7">
    <source>
        <dbReference type="SAM" id="Phobius"/>
    </source>
</evidence>
<keyword evidence="3 7" id="KW-0812">Transmembrane</keyword>
<feature type="transmembrane region" description="Helical" evidence="7">
    <location>
        <begin position="81"/>
        <end position="99"/>
    </location>
</feature>
<evidence type="ECO:0000313" key="9">
    <source>
        <dbReference type="Proteomes" id="UP000053872"/>
    </source>
</evidence>
<feature type="transmembrane region" description="Helical" evidence="7">
    <location>
        <begin position="245"/>
        <end position="274"/>
    </location>
</feature>
<dbReference type="InParanoid" id="A0A2I0MJM9"/>
<keyword evidence="6" id="KW-0813">Transport</keyword>
<proteinExistence type="inferred from homology"/>
<feature type="transmembrane region" description="Helical" evidence="7">
    <location>
        <begin position="391"/>
        <end position="408"/>
    </location>
</feature>
<feature type="transmembrane region" description="Helical" evidence="7">
    <location>
        <begin position="294"/>
        <end position="321"/>
    </location>
</feature>
<keyword evidence="9" id="KW-1185">Reference proteome</keyword>
<dbReference type="Pfam" id="PF00939">
    <property type="entry name" value="Na_sulph_symp"/>
    <property type="match status" value="1"/>
</dbReference>
<dbReference type="EMBL" id="AKCR02000009">
    <property type="protein sequence ID" value="PKK29884.1"/>
    <property type="molecule type" value="Genomic_DNA"/>
</dbReference>
<keyword evidence="6" id="KW-0406">Ion transport</keyword>
<reference evidence="8 9" key="1">
    <citation type="journal article" date="2013" name="Science">
        <title>Genomic diversity and evolution of the head crest in the rock pigeon.</title>
        <authorList>
            <person name="Shapiro M.D."/>
            <person name="Kronenberg Z."/>
            <person name="Li C."/>
            <person name="Domyan E.T."/>
            <person name="Pan H."/>
            <person name="Campbell M."/>
            <person name="Tan H."/>
            <person name="Huff C.D."/>
            <person name="Hu H."/>
            <person name="Vickrey A.I."/>
            <person name="Nielsen S.C."/>
            <person name="Stringham S.A."/>
            <person name="Hu H."/>
            <person name="Willerslev E."/>
            <person name="Gilbert M.T."/>
            <person name="Yandell M."/>
            <person name="Zhang G."/>
            <person name="Wang J."/>
        </authorList>
    </citation>
    <scope>NUCLEOTIDE SEQUENCE [LARGE SCALE GENOMIC DNA]</scope>
    <source>
        <tissue evidence="8">Blood</tissue>
    </source>
</reference>
<keyword evidence="6" id="KW-0739">Sodium transport</keyword>
<keyword evidence="6" id="KW-0915">Sodium</keyword>
<comment type="similarity">
    <text evidence="2">Belongs to the SLC13A/DASS transporter (TC 2.A.47) family. NADC subfamily.</text>
</comment>
<evidence type="ECO:0000256" key="5">
    <source>
        <dbReference type="ARBA" id="ARBA00023136"/>
    </source>
</evidence>
<comment type="subcellular location">
    <subcellularLocation>
        <location evidence="1">Membrane</location>
        <topology evidence="1">Multi-pass membrane protein</topology>
    </subcellularLocation>
</comment>
<dbReference type="PANTHER" id="PTHR10283">
    <property type="entry name" value="SOLUTE CARRIER FAMILY 13 MEMBER"/>
    <property type="match status" value="1"/>
</dbReference>
<evidence type="ECO:0000256" key="6">
    <source>
        <dbReference type="ARBA" id="ARBA00023201"/>
    </source>
</evidence>
<evidence type="ECO:0000256" key="2">
    <source>
        <dbReference type="ARBA" id="ARBA00006772"/>
    </source>
</evidence>
<protein>
    <submittedName>
        <fullName evidence="8">Solute carrier family 13 (Sodium/sulfate symporter), member 1</fullName>
    </submittedName>
</protein>
<feature type="transmembrane region" description="Helical" evidence="7">
    <location>
        <begin position="12"/>
        <end position="30"/>
    </location>
</feature>
<dbReference type="Proteomes" id="UP000053872">
    <property type="component" value="Unassembled WGS sequence"/>
</dbReference>
<comment type="caution">
    <text evidence="8">The sequence shown here is derived from an EMBL/GenBank/DDBJ whole genome shotgun (WGS) entry which is preliminary data.</text>
</comment>
<organism evidence="8 9">
    <name type="scientific">Columba livia</name>
    <name type="common">Rock dove</name>
    <dbReference type="NCBI Taxonomy" id="8932"/>
    <lineage>
        <taxon>Eukaryota</taxon>
        <taxon>Metazoa</taxon>
        <taxon>Chordata</taxon>
        <taxon>Craniata</taxon>
        <taxon>Vertebrata</taxon>
        <taxon>Euteleostomi</taxon>
        <taxon>Archelosauria</taxon>
        <taxon>Archosauria</taxon>
        <taxon>Dinosauria</taxon>
        <taxon>Saurischia</taxon>
        <taxon>Theropoda</taxon>
        <taxon>Coelurosauria</taxon>
        <taxon>Aves</taxon>
        <taxon>Neognathae</taxon>
        <taxon>Neoaves</taxon>
        <taxon>Columbimorphae</taxon>
        <taxon>Columbiformes</taxon>
        <taxon>Columbidae</taxon>
        <taxon>Columba</taxon>
    </lineage>
</organism>
<keyword evidence="5 7" id="KW-0472">Membrane</keyword>
<evidence type="ECO:0000256" key="1">
    <source>
        <dbReference type="ARBA" id="ARBA00004141"/>
    </source>
</evidence>
<feature type="transmembrane region" description="Helical" evidence="7">
    <location>
        <begin position="42"/>
        <end position="69"/>
    </location>
</feature>
<sequence length="457" mass="51685">MKIFNCLLVYRRFLLIVLTPLLLLPLPLIIKTKEAECAYTLIVVAIFWLTEALPLGVSALLPAFMFPLFGIMQSKEVASAYFKDFHLLLIGVICLATSIEKWNFHKRVALRMVMLVGVNPAWLTLGFMVSCAFLSMWLSNTSAAAMVMPIVEAVAQQIIKAETEADALEMSCSNGSINPALDLDENIEECESSDWKEKEKQVNGYDNGVASTVCTIEKENEKEKEENLPPVETVRKNRKDKYSGVFKVMCLCVAYSATIGGLTTITGTSTNLIFAEQFNTRYPDCQCISFGSWFILSIPITVTILVTSWIWLQWIFLGFDFKNMFKRGKKKTAREKASEQMIREEYEKLGPMSYPEIVTFVLFILMTLLWFTRDPGFIPGWSSLFPKYKGYATDSTSALVIGLLFFIIPAKTLSRTSNGENSCFWLHSTDYLEGISVMHALGNSYSCWWRVCTGRRL</sequence>